<organism evidence="1">
    <name type="scientific">Heligmosomoides polygyrus</name>
    <name type="common">Parasitic roundworm</name>
    <dbReference type="NCBI Taxonomy" id="6339"/>
    <lineage>
        <taxon>Eukaryota</taxon>
        <taxon>Metazoa</taxon>
        <taxon>Ecdysozoa</taxon>
        <taxon>Nematoda</taxon>
        <taxon>Chromadorea</taxon>
        <taxon>Rhabditida</taxon>
        <taxon>Rhabditina</taxon>
        <taxon>Rhabditomorpha</taxon>
        <taxon>Strongyloidea</taxon>
        <taxon>Heligmosomidae</taxon>
        <taxon>Heligmosomoides</taxon>
    </lineage>
</organism>
<proteinExistence type="predicted"/>
<evidence type="ECO:0000313" key="2">
    <source>
        <dbReference type="Proteomes" id="UP000050761"/>
    </source>
</evidence>
<evidence type="ECO:0000313" key="3">
    <source>
        <dbReference type="WBParaSite" id="HPBE_0000414701-mRNA-1"/>
    </source>
</evidence>
<dbReference type="EMBL" id="UZAH01025277">
    <property type="protein sequence ID" value="VDO60207.1"/>
    <property type="molecule type" value="Genomic_DNA"/>
</dbReference>
<keyword evidence="2" id="KW-1185">Reference proteome</keyword>
<gene>
    <name evidence="1" type="ORF">HPBE_LOCUS4148</name>
</gene>
<dbReference type="Proteomes" id="UP000050761">
    <property type="component" value="Unassembled WGS sequence"/>
</dbReference>
<reference evidence="1 2" key="1">
    <citation type="submission" date="2018-11" db="EMBL/GenBank/DDBJ databases">
        <authorList>
            <consortium name="Pathogen Informatics"/>
        </authorList>
    </citation>
    <scope>NUCLEOTIDE SEQUENCE [LARGE SCALE GENOMIC DNA]</scope>
</reference>
<accession>A0A3P7XKK4</accession>
<evidence type="ECO:0000313" key="1">
    <source>
        <dbReference type="EMBL" id="VDO60207.1"/>
    </source>
</evidence>
<protein>
    <submittedName>
        <fullName evidence="3">Transposase</fullName>
    </submittedName>
</protein>
<dbReference type="WBParaSite" id="HPBE_0000414701-mRNA-1">
    <property type="protein sequence ID" value="HPBE_0000414701-mRNA-1"/>
    <property type="gene ID" value="HPBE_0000414701"/>
</dbReference>
<reference evidence="3" key="2">
    <citation type="submission" date="2019-09" db="UniProtKB">
        <authorList>
            <consortium name="WormBaseParasite"/>
        </authorList>
    </citation>
    <scope>IDENTIFICATION</scope>
</reference>
<sequence length="141" mass="16186">MAWELYAFANALKMDSFRRNSIEKVFQSINGLKNANERKKPRPVDNRSSLERRVIHTQRLRVIRSGYDIVDDRGGTVRALTSAEREQGTLPEKLEHKKLRFDCGSCHATFTFPFDSQLFAERKTVNHRGDQTHLGAAIALK</sequence>
<dbReference type="AlphaFoldDB" id="A0A3P7XKK4"/>
<name>A0A3P7XKK4_HELPZ</name>